<dbReference type="InterPro" id="IPR002068">
    <property type="entry name" value="A-crystallin/Hsp20_dom"/>
</dbReference>
<organism evidence="4">
    <name type="scientific">Thermodesulfatator atlanticus</name>
    <dbReference type="NCBI Taxonomy" id="501497"/>
    <lineage>
        <taxon>Bacteria</taxon>
        <taxon>Pseudomonadati</taxon>
        <taxon>Thermodesulfobacteriota</taxon>
        <taxon>Thermodesulfobacteria</taxon>
        <taxon>Thermodesulfobacteriales</taxon>
        <taxon>Thermodesulfatatoraceae</taxon>
        <taxon>Thermodesulfatator</taxon>
    </lineage>
</organism>
<dbReference type="Gene3D" id="2.60.40.790">
    <property type="match status" value="1"/>
</dbReference>
<feature type="domain" description="SHSP" evidence="3">
    <location>
        <begin position="93"/>
        <end position="211"/>
    </location>
</feature>
<reference evidence="4" key="1">
    <citation type="journal article" date="2020" name="mSystems">
        <title>Genome- and Community-Level Interaction Insights into Carbon Utilization and Element Cycling Functions of Hydrothermarchaeota in Hydrothermal Sediment.</title>
        <authorList>
            <person name="Zhou Z."/>
            <person name="Liu Y."/>
            <person name="Xu W."/>
            <person name="Pan J."/>
            <person name="Luo Z.H."/>
            <person name="Li M."/>
        </authorList>
    </citation>
    <scope>NUCLEOTIDE SEQUENCE [LARGE SCALE GENOMIC DNA]</scope>
    <source>
        <strain evidence="4">HyVt-533</strain>
    </source>
</reference>
<evidence type="ECO:0000256" key="1">
    <source>
        <dbReference type="PROSITE-ProRule" id="PRU00285"/>
    </source>
</evidence>
<dbReference type="EMBL" id="DROK01000090">
    <property type="protein sequence ID" value="HHI96810.1"/>
    <property type="molecule type" value="Genomic_DNA"/>
</dbReference>
<comment type="similarity">
    <text evidence="1 2">Belongs to the small heat shock protein (HSP20) family.</text>
</comment>
<dbReference type="InterPro" id="IPR008978">
    <property type="entry name" value="HSP20-like_chaperone"/>
</dbReference>
<evidence type="ECO:0000313" key="4">
    <source>
        <dbReference type="EMBL" id="HHI96810.1"/>
    </source>
</evidence>
<evidence type="ECO:0000259" key="3">
    <source>
        <dbReference type="PROSITE" id="PS01031"/>
    </source>
</evidence>
<accession>A0A7V5U266</accession>
<protein>
    <submittedName>
        <fullName evidence="4">Hsp20/alpha crystallin family protein</fullName>
    </submittedName>
</protein>
<dbReference type="InterPro" id="IPR031107">
    <property type="entry name" value="Small_HSP"/>
</dbReference>
<gene>
    <name evidence="4" type="ORF">ENJ96_03065</name>
</gene>
<dbReference type="Pfam" id="PF00011">
    <property type="entry name" value="HSP20"/>
    <property type="match status" value="1"/>
</dbReference>
<dbReference type="SUPFAM" id="SSF49764">
    <property type="entry name" value="HSP20-like chaperones"/>
    <property type="match status" value="1"/>
</dbReference>
<sequence length="211" mass="23967">MIYQVGPEGKNFSKLFLVFKSEYLLSSSTKNKSLASCQGMLIFLLGLNENQKEVKTMPIGWGVDFFDPFREFERLQEEVNRLLEMTSPFVPVRTVARATFPVINIGETNDAVYVYLFAPGVEPDKLDLSIEGNILSISGERDATKALKVEKVDPNRFYRQERFSGRFTRAVSLPESIDANQVEATYQNGIIKVRIGKREEKKARKIEVKAS</sequence>
<name>A0A7V5U266_9BACT</name>
<dbReference type="Proteomes" id="UP000886101">
    <property type="component" value="Unassembled WGS sequence"/>
</dbReference>
<dbReference type="AlphaFoldDB" id="A0A7V5U266"/>
<comment type="caution">
    <text evidence="4">The sequence shown here is derived from an EMBL/GenBank/DDBJ whole genome shotgun (WGS) entry which is preliminary data.</text>
</comment>
<proteinExistence type="inferred from homology"/>
<dbReference type="CDD" id="cd06464">
    <property type="entry name" value="ACD_sHsps-like"/>
    <property type="match status" value="1"/>
</dbReference>
<dbReference type="PROSITE" id="PS01031">
    <property type="entry name" value="SHSP"/>
    <property type="match status" value="1"/>
</dbReference>
<dbReference type="PANTHER" id="PTHR11527">
    <property type="entry name" value="HEAT-SHOCK PROTEIN 20 FAMILY MEMBER"/>
    <property type="match status" value="1"/>
</dbReference>
<evidence type="ECO:0000256" key="2">
    <source>
        <dbReference type="RuleBase" id="RU003616"/>
    </source>
</evidence>